<keyword evidence="1" id="KW-0732">Signal</keyword>
<evidence type="ECO:0000313" key="2">
    <source>
        <dbReference type="EMBL" id="KAF5664965.1"/>
    </source>
</evidence>
<dbReference type="Proteomes" id="UP000567885">
    <property type="component" value="Unassembled WGS sequence"/>
</dbReference>
<reference evidence="2 3" key="1">
    <citation type="submission" date="2020-05" db="EMBL/GenBank/DDBJ databases">
        <title>Identification and distribution of gene clusters putatively required for synthesis of sphingolipid metabolism inhibitors in phylogenetically diverse species of the filamentous fungus Fusarium.</title>
        <authorList>
            <person name="Kim H.-S."/>
            <person name="Busman M."/>
            <person name="Brown D.W."/>
            <person name="Divon H."/>
            <person name="Uhlig S."/>
            <person name="Proctor R.H."/>
        </authorList>
    </citation>
    <scope>NUCLEOTIDE SEQUENCE [LARGE SCALE GENOMIC DNA]</scope>
    <source>
        <strain evidence="2 3">NRRL 20693</strain>
    </source>
</reference>
<dbReference type="OrthoDB" id="5095083at2759"/>
<accession>A0A8H5T994</accession>
<dbReference type="EMBL" id="JAAGWQ010000129">
    <property type="protein sequence ID" value="KAF5664965.1"/>
    <property type="molecule type" value="Genomic_DNA"/>
</dbReference>
<evidence type="ECO:0000313" key="3">
    <source>
        <dbReference type="Proteomes" id="UP000567885"/>
    </source>
</evidence>
<sequence length="74" mass="7742">MKAAIIITALFGIAIAAPAPAPIPESEMDLAARDLETRGSCPAGQNCVSGYCTAYTCVPTGTGTFCYNFKYNKC</sequence>
<protein>
    <submittedName>
        <fullName evidence="2">Uncharacterized protein</fullName>
    </submittedName>
</protein>
<feature type="chain" id="PRO_5034442970" evidence="1">
    <location>
        <begin position="17"/>
        <end position="74"/>
    </location>
</feature>
<organism evidence="2 3">
    <name type="scientific">Fusarium heterosporum</name>
    <dbReference type="NCBI Taxonomy" id="42747"/>
    <lineage>
        <taxon>Eukaryota</taxon>
        <taxon>Fungi</taxon>
        <taxon>Dikarya</taxon>
        <taxon>Ascomycota</taxon>
        <taxon>Pezizomycotina</taxon>
        <taxon>Sordariomycetes</taxon>
        <taxon>Hypocreomycetidae</taxon>
        <taxon>Hypocreales</taxon>
        <taxon>Nectriaceae</taxon>
        <taxon>Fusarium</taxon>
        <taxon>Fusarium heterosporum species complex</taxon>
    </lineage>
</organism>
<keyword evidence="3" id="KW-1185">Reference proteome</keyword>
<proteinExistence type="predicted"/>
<name>A0A8H5T994_FUSHE</name>
<gene>
    <name evidence="2" type="ORF">FHETE_6825</name>
</gene>
<evidence type="ECO:0000256" key="1">
    <source>
        <dbReference type="SAM" id="SignalP"/>
    </source>
</evidence>
<comment type="caution">
    <text evidence="2">The sequence shown here is derived from an EMBL/GenBank/DDBJ whole genome shotgun (WGS) entry which is preliminary data.</text>
</comment>
<feature type="signal peptide" evidence="1">
    <location>
        <begin position="1"/>
        <end position="16"/>
    </location>
</feature>
<dbReference type="AlphaFoldDB" id="A0A8H5T994"/>